<comment type="subunit">
    <text evidence="6">Tightly associated with the cellulose synthase catalytic subunit.</text>
</comment>
<keyword evidence="2 6" id="KW-1003">Cell membrane</keyword>
<organism evidence="8 9">
    <name type="scientific">Roseibium aquae</name>
    <dbReference type="NCBI Taxonomy" id="1323746"/>
    <lineage>
        <taxon>Bacteria</taxon>
        <taxon>Pseudomonadati</taxon>
        <taxon>Pseudomonadota</taxon>
        <taxon>Alphaproteobacteria</taxon>
        <taxon>Hyphomicrobiales</taxon>
        <taxon>Stappiaceae</taxon>
        <taxon>Roseibium</taxon>
    </lineage>
</organism>
<evidence type="ECO:0000256" key="3">
    <source>
        <dbReference type="ARBA" id="ARBA00022692"/>
    </source>
</evidence>
<feature type="transmembrane region" description="Helical" evidence="6">
    <location>
        <begin position="768"/>
        <end position="795"/>
    </location>
</feature>
<evidence type="ECO:0000313" key="9">
    <source>
        <dbReference type="Proteomes" id="UP000605148"/>
    </source>
</evidence>
<dbReference type="Gene3D" id="2.60.120.260">
    <property type="entry name" value="Galactose-binding domain-like"/>
    <property type="match status" value="2"/>
</dbReference>
<keyword evidence="9" id="KW-1185">Reference proteome</keyword>
<dbReference type="Proteomes" id="UP000605148">
    <property type="component" value="Unassembled WGS sequence"/>
</dbReference>
<evidence type="ECO:0000256" key="7">
    <source>
        <dbReference type="SAM" id="MobiDB-lite"/>
    </source>
</evidence>
<keyword evidence="4 6" id="KW-1133">Transmembrane helix</keyword>
<keyword evidence="5 6" id="KW-0472">Membrane</keyword>
<dbReference type="PANTHER" id="PTHR39083">
    <property type="entry name" value="CYCLIC DI-GMP-BINDING PROTEIN"/>
    <property type="match status" value="1"/>
</dbReference>
<keyword evidence="6" id="KW-0135">Cellulose biosynthesis</keyword>
<dbReference type="GO" id="GO:0006011">
    <property type="term" value="P:UDP-alpha-D-glucose metabolic process"/>
    <property type="evidence" value="ECO:0007669"/>
    <property type="project" value="InterPro"/>
</dbReference>
<dbReference type="InterPro" id="IPR018513">
    <property type="entry name" value="Cell_synthase_bac"/>
</dbReference>
<evidence type="ECO:0000256" key="6">
    <source>
        <dbReference type="RuleBase" id="RU365021"/>
    </source>
</evidence>
<reference evidence="8" key="2">
    <citation type="submission" date="2020-09" db="EMBL/GenBank/DDBJ databases">
        <authorList>
            <person name="Sun Q."/>
            <person name="Zhou Y."/>
        </authorList>
    </citation>
    <scope>NUCLEOTIDE SEQUENCE</scope>
    <source>
        <strain evidence="8">CGMCC 1.12426</strain>
    </source>
</reference>
<dbReference type="GO" id="GO:0030244">
    <property type="term" value="P:cellulose biosynthetic process"/>
    <property type="evidence" value="ECO:0007669"/>
    <property type="project" value="UniProtKB-KW"/>
</dbReference>
<reference evidence="8" key="1">
    <citation type="journal article" date="2014" name="Int. J. Syst. Evol. Microbiol.">
        <title>Complete genome sequence of Corynebacterium casei LMG S-19264T (=DSM 44701T), isolated from a smear-ripened cheese.</title>
        <authorList>
            <consortium name="US DOE Joint Genome Institute (JGI-PGF)"/>
            <person name="Walter F."/>
            <person name="Albersmeier A."/>
            <person name="Kalinowski J."/>
            <person name="Ruckert C."/>
        </authorList>
    </citation>
    <scope>NUCLEOTIDE SEQUENCE</scope>
    <source>
        <strain evidence="8">CGMCC 1.12426</strain>
    </source>
</reference>
<dbReference type="AlphaFoldDB" id="A0A916WYU6"/>
<keyword evidence="6" id="KW-0732">Signal</keyword>
<protein>
    <recommendedName>
        <fullName evidence="6">Cyclic di-GMP-binding protein</fullName>
    </recommendedName>
    <alternativeName>
        <fullName evidence="6">Cellulose synthase regulatory subunit</fullName>
    </alternativeName>
</protein>
<comment type="subcellular location">
    <subcellularLocation>
        <location evidence="6">Cell inner membrane</location>
    </subcellularLocation>
    <subcellularLocation>
        <location evidence="1">Cell membrane</location>
        <topology evidence="1">Single-pass membrane protein</topology>
    </subcellularLocation>
</comment>
<comment type="function">
    <text evidence="6">Binds the cellulose synthase activator, bis-(3'-5') cyclic diguanylic acid (c-di-GMP).</text>
</comment>
<dbReference type="GO" id="GO:0005886">
    <property type="term" value="C:plasma membrane"/>
    <property type="evidence" value="ECO:0007669"/>
    <property type="project" value="UniProtKB-SubCell"/>
</dbReference>
<keyword evidence="3 6" id="KW-0812">Transmembrane</keyword>
<proteinExistence type="inferred from homology"/>
<dbReference type="EMBL" id="BMFA01000003">
    <property type="protein sequence ID" value="GGB41316.1"/>
    <property type="molecule type" value="Genomic_DNA"/>
</dbReference>
<feature type="signal peptide" evidence="6">
    <location>
        <begin position="1"/>
        <end position="28"/>
    </location>
</feature>
<evidence type="ECO:0000313" key="8">
    <source>
        <dbReference type="EMBL" id="GGB41316.1"/>
    </source>
</evidence>
<gene>
    <name evidence="8" type="primary">celB</name>
    <name evidence="8" type="ORF">GCM10011316_11570</name>
</gene>
<evidence type="ECO:0000256" key="2">
    <source>
        <dbReference type="ARBA" id="ARBA00022475"/>
    </source>
</evidence>
<feature type="chain" id="PRO_5038164254" description="Cyclic di-GMP-binding protein" evidence="6">
    <location>
        <begin position="29"/>
        <end position="802"/>
    </location>
</feature>
<evidence type="ECO:0000256" key="4">
    <source>
        <dbReference type="ARBA" id="ARBA00022989"/>
    </source>
</evidence>
<keyword evidence="6" id="KW-0973">c-di-GMP</keyword>
<evidence type="ECO:0000256" key="5">
    <source>
        <dbReference type="ARBA" id="ARBA00023136"/>
    </source>
</evidence>
<sequence>MIWRIPVPLLNVSVFALAVAAAPMTPLAQPAPFSMEPERYQQLESGGGPGGEVPSGAAGREDAGASSMTPSPEMTAAGGLPLPGADQDNARHYIVPDQQLQLRGEIDRRSWSVVLTRAQAASPASLTLGYQNSVFVAPEFSELSLSVNGEPILRETISSPDTPRNLRAEIPAGLLQAGRNTFDLSARQRHRTDCSVESTFQLWTDIKTADSFLSFEDPAANRFGEIADLAAIGNDPQGLTEIVIVAPGLDEAGYRDALFQLTQTIALIIDMPRPSVSVTSSPKGTPAELTVYFGTDAQLAPFEELSGSLGSAPSAGFVDSPSDGRQFLLVTGGTLAELEEAVNRIGAVAAQVNDDREAGSLRTQNRFAPAPPLIETARRFALSDVGIPTQEFSGRLFRAQFEFGLPADFYADAYGYFQILLDAAYAPSVRPGSALSIYVNGNIAANVPINQVGGSIMNKFPVSVPMRNARPGLNTVTIEGRFDTAEDAACAAGTTGTADRRFVLFDTSQVVFPAFGRIAQLPNLASFSGFAYPYSARDDATRLFLPDFGDLTLSAATTVIANLAVAAGRPLAIDSGTSAPITAQDSAILIGSISDLPSQALAYVGLEGAADTDWAHSAGRPADNRGLTLDNRETLESWRNRLAEEGWHGRFMRFMRDMQRSFNISEQNLALRPPAQGSYTPPPGTNVLVAQNAAGGVPVAWTVLTAPDGQSLEQSMDAFLTYSDRLNGSVSAIQAGLGEVVSVRHERTTLIATEPLGFSNLRLVLANWLSINALVFCMVLFAVIVLFGMAVSGLLKVSGRRS</sequence>
<keyword evidence="6" id="KW-0997">Cell inner membrane</keyword>
<accession>A0A916WYU6</accession>
<comment type="caution">
    <text evidence="8">The sequence shown here is derived from an EMBL/GenBank/DDBJ whole genome shotgun (WGS) entry which is preliminary data.</text>
</comment>
<evidence type="ECO:0000256" key="1">
    <source>
        <dbReference type="ARBA" id="ARBA00004162"/>
    </source>
</evidence>
<dbReference type="PANTHER" id="PTHR39083:SF1">
    <property type="entry name" value="CYCLIC DI-GMP-BINDING PROTEIN"/>
    <property type="match status" value="1"/>
</dbReference>
<comment type="similarity">
    <text evidence="6">Belongs to the AcsB/BcsB family.</text>
</comment>
<dbReference type="OrthoDB" id="7615145at2"/>
<name>A0A916WYU6_9HYPH</name>
<comment type="pathway">
    <text evidence="6">Glycan metabolism; bacterial cellulose biosynthesis.</text>
</comment>
<feature type="region of interest" description="Disordered" evidence="7">
    <location>
        <begin position="40"/>
        <end position="88"/>
    </location>
</feature>
<dbReference type="RefSeq" id="WP_150495468.1">
    <property type="nucleotide sequence ID" value="NZ_BMFA01000003.1"/>
</dbReference>
<dbReference type="Pfam" id="PF03170">
    <property type="entry name" value="BcsB"/>
    <property type="match status" value="1"/>
</dbReference>